<feature type="non-terminal residue" evidence="1">
    <location>
        <position position="1"/>
    </location>
</feature>
<comment type="caution">
    <text evidence="1">The sequence shown here is derived from an EMBL/GenBank/DDBJ whole genome shotgun (WGS) entry which is preliminary data.</text>
</comment>
<evidence type="ECO:0000313" key="1">
    <source>
        <dbReference type="EMBL" id="CAK6984907.1"/>
    </source>
</evidence>
<sequence>FNPEHKLSEGDPYYNTRVNPNDKVHVLVCVISANTISHRDEVMQKIQEIRKAASEL</sequence>
<dbReference type="Proteomes" id="UP001314229">
    <property type="component" value="Unassembled WGS sequence"/>
</dbReference>
<name>A0AAV1QKS7_SCOSC</name>
<evidence type="ECO:0000313" key="2">
    <source>
        <dbReference type="Proteomes" id="UP001314229"/>
    </source>
</evidence>
<reference evidence="1 2" key="1">
    <citation type="submission" date="2024-01" db="EMBL/GenBank/DDBJ databases">
        <authorList>
            <person name="Alioto T."/>
            <person name="Alioto T."/>
            <person name="Gomez Garrido J."/>
        </authorList>
    </citation>
    <scope>NUCLEOTIDE SEQUENCE [LARGE SCALE GENOMIC DNA]</scope>
</reference>
<dbReference type="AlphaFoldDB" id="A0AAV1QKS7"/>
<accession>A0AAV1QKS7</accession>
<proteinExistence type="predicted"/>
<organism evidence="1 2">
    <name type="scientific">Scomber scombrus</name>
    <name type="common">Atlantic mackerel</name>
    <name type="synonym">Scomber vernalis</name>
    <dbReference type="NCBI Taxonomy" id="13677"/>
    <lineage>
        <taxon>Eukaryota</taxon>
        <taxon>Metazoa</taxon>
        <taxon>Chordata</taxon>
        <taxon>Craniata</taxon>
        <taxon>Vertebrata</taxon>
        <taxon>Euteleostomi</taxon>
        <taxon>Actinopterygii</taxon>
        <taxon>Neopterygii</taxon>
        <taxon>Teleostei</taxon>
        <taxon>Neoteleostei</taxon>
        <taxon>Acanthomorphata</taxon>
        <taxon>Pelagiaria</taxon>
        <taxon>Scombriformes</taxon>
        <taxon>Scombridae</taxon>
        <taxon>Scomber</taxon>
    </lineage>
</organism>
<protein>
    <submittedName>
        <fullName evidence="1">Interferon-induced protein 44-like</fullName>
    </submittedName>
</protein>
<gene>
    <name evidence="1" type="ORF">FSCOSCO3_A002687</name>
</gene>
<keyword evidence="2" id="KW-1185">Reference proteome</keyword>
<feature type="non-terminal residue" evidence="1">
    <location>
        <position position="56"/>
    </location>
</feature>
<dbReference type="EMBL" id="CAWUFR010002511">
    <property type="protein sequence ID" value="CAK6984907.1"/>
    <property type="molecule type" value="Genomic_DNA"/>
</dbReference>